<name>A0A5C6D0G1_9BACT</name>
<reference evidence="1 2" key="1">
    <citation type="submission" date="2019-02" db="EMBL/GenBank/DDBJ databases">
        <title>Deep-cultivation of Planctomycetes and their phenomic and genomic characterization uncovers novel biology.</title>
        <authorList>
            <person name="Wiegand S."/>
            <person name="Jogler M."/>
            <person name="Boedeker C."/>
            <person name="Pinto D."/>
            <person name="Vollmers J."/>
            <person name="Rivas-Marin E."/>
            <person name="Kohn T."/>
            <person name="Peeters S.H."/>
            <person name="Heuer A."/>
            <person name="Rast P."/>
            <person name="Oberbeckmann S."/>
            <person name="Bunk B."/>
            <person name="Jeske O."/>
            <person name="Meyerdierks A."/>
            <person name="Storesund J.E."/>
            <person name="Kallscheuer N."/>
            <person name="Luecker S."/>
            <person name="Lage O.M."/>
            <person name="Pohl T."/>
            <person name="Merkel B.J."/>
            <person name="Hornburger P."/>
            <person name="Mueller R.-W."/>
            <person name="Bruemmer F."/>
            <person name="Labrenz M."/>
            <person name="Spormann A.M."/>
            <person name="Op Den Camp H."/>
            <person name="Overmann J."/>
            <person name="Amann R."/>
            <person name="Jetten M.S.M."/>
            <person name="Mascher T."/>
            <person name="Medema M.H."/>
            <person name="Devos D.P."/>
            <person name="Kaster A.-K."/>
            <person name="Ovreas L."/>
            <person name="Rohde M."/>
            <person name="Galperin M.Y."/>
            <person name="Jogler C."/>
        </authorList>
    </citation>
    <scope>NUCLEOTIDE SEQUENCE [LARGE SCALE GENOMIC DNA]</scope>
    <source>
        <strain evidence="1 2">Pla144</strain>
    </source>
</reference>
<evidence type="ECO:0000313" key="1">
    <source>
        <dbReference type="EMBL" id="TWU28379.1"/>
    </source>
</evidence>
<dbReference type="EMBL" id="SJPS01000002">
    <property type="protein sequence ID" value="TWU28379.1"/>
    <property type="molecule type" value="Genomic_DNA"/>
</dbReference>
<gene>
    <name evidence="1" type="ORF">Pla144_16670</name>
</gene>
<accession>A0A5C6D0G1</accession>
<protein>
    <submittedName>
        <fullName evidence="1">Uncharacterized protein</fullName>
    </submittedName>
</protein>
<dbReference type="InterPro" id="IPR017850">
    <property type="entry name" value="Alkaline_phosphatase_core_sf"/>
</dbReference>
<comment type="caution">
    <text evidence="1">The sequence shown here is derived from an EMBL/GenBank/DDBJ whole genome shotgun (WGS) entry which is preliminary data.</text>
</comment>
<organism evidence="1 2">
    <name type="scientific">Bythopirellula polymerisocia</name>
    <dbReference type="NCBI Taxonomy" id="2528003"/>
    <lineage>
        <taxon>Bacteria</taxon>
        <taxon>Pseudomonadati</taxon>
        <taxon>Planctomycetota</taxon>
        <taxon>Planctomycetia</taxon>
        <taxon>Pirellulales</taxon>
        <taxon>Lacipirellulaceae</taxon>
        <taxon>Bythopirellula</taxon>
    </lineage>
</organism>
<dbReference type="AlphaFoldDB" id="A0A5C6D0G1"/>
<dbReference type="Proteomes" id="UP000318437">
    <property type="component" value="Unassembled WGS sequence"/>
</dbReference>
<keyword evidence="2" id="KW-1185">Reference proteome</keyword>
<evidence type="ECO:0000313" key="2">
    <source>
        <dbReference type="Proteomes" id="UP000318437"/>
    </source>
</evidence>
<sequence length="100" mass="11440">MEVCDKTFMNHLDGYSFLPYFKGRPTPRRATSSSTFSDSGDLYAVRYDDWKISFKAVVGNLFNGPERSTNAAPVTNLRMDPGERNQSESVLYGRWWGENM</sequence>
<dbReference type="SUPFAM" id="SSF53649">
    <property type="entry name" value="Alkaline phosphatase-like"/>
    <property type="match status" value="1"/>
</dbReference>
<proteinExistence type="predicted"/>